<reference evidence="7 8" key="1">
    <citation type="journal article" date="2021" name="Nat. Plants">
        <title>The Taxus genome provides insights into paclitaxel biosynthesis.</title>
        <authorList>
            <person name="Xiong X."/>
            <person name="Gou J."/>
            <person name="Liao Q."/>
            <person name="Li Y."/>
            <person name="Zhou Q."/>
            <person name="Bi G."/>
            <person name="Li C."/>
            <person name="Du R."/>
            <person name="Wang X."/>
            <person name="Sun T."/>
            <person name="Guo L."/>
            <person name="Liang H."/>
            <person name="Lu P."/>
            <person name="Wu Y."/>
            <person name="Zhang Z."/>
            <person name="Ro D.K."/>
            <person name="Shang Y."/>
            <person name="Huang S."/>
            <person name="Yan J."/>
        </authorList>
    </citation>
    <scope>NUCLEOTIDE SEQUENCE [LARGE SCALE GENOMIC DNA]</scope>
    <source>
        <strain evidence="7">Ta-2019</strain>
    </source>
</reference>
<organism evidence="7 8">
    <name type="scientific">Taxus chinensis</name>
    <name type="common">Chinese yew</name>
    <name type="synonym">Taxus wallichiana var. chinensis</name>
    <dbReference type="NCBI Taxonomy" id="29808"/>
    <lineage>
        <taxon>Eukaryota</taxon>
        <taxon>Viridiplantae</taxon>
        <taxon>Streptophyta</taxon>
        <taxon>Embryophyta</taxon>
        <taxon>Tracheophyta</taxon>
        <taxon>Spermatophyta</taxon>
        <taxon>Pinopsida</taxon>
        <taxon>Pinidae</taxon>
        <taxon>Conifers II</taxon>
        <taxon>Cupressales</taxon>
        <taxon>Taxaceae</taxon>
        <taxon>Taxus</taxon>
    </lineage>
</organism>
<proteinExistence type="inferred from homology"/>
<accession>A0AA38FFJ1</accession>
<evidence type="ECO:0000256" key="3">
    <source>
        <dbReference type="ARBA" id="ARBA00022490"/>
    </source>
</evidence>
<dbReference type="SMART" id="SM00392">
    <property type="entry name" value="PROF"/>
    <property type="match status" value="1"/>
</dbReference>
<sequence>MTSWHDFVEKQLMVELSNGSRLSSAAIVGHDGLLWARTHSFPLVIPEEIAKIMKGFEDTQEMGEFGIHVGGVKYIFIQGDPGEVIRGKKGHGGITIKKTKRALLMGIYEEPVAPGECNMVVERLGDYLIEQGI</sequence>
<dbReference type="PRINTS" id="PR01640">
    <property type="entry name" value="PROFILINPLNT"/>
</dbReference>
<dbReference type="Proteomes" id="UP000824469">
    <property type="component" value="Unassembled WGS sequence"/>
</dbReference>
<dbReference type="InterPro" id="IPR005455">
    <property type="entry name" value="PFN_euk"/>
</dbReference>
<gene>
    <name evidence="7" type="ORF">KI387_011818</name>
</gene>
<comment type="caution">
    <text evidence="7">The sequence shown here is derived from an EMBL/GenBank/DDBJ whole genome shotgun (WGS) entry which is preliminary data.</text>
</comment>
<dbReference type="InterPro" id="IPR036140">
    <property type="entry name" value="PFN_sf"/>
</dbReference>
<dbReference type="Gene3D" id="3.30.450.30">
    <property type="entry name" value="Dynein light chain 2a, cytoplasmic"/>
    <property type="match status" value="1"/>
</dbReference>
<dbReference type="PANTHER" id="PTHR11604">
    <property type="entry name" value="PROFILIN"/>
    <property type="match status" value="1"/>
</dbReference>
<keyword evidence="5" id="KW-0206">Cytoskeleton</keyword>
<dbReference type="AlphaFoldDB" id="A0AA38FFJ1"/>
<evidence type="ECO:0000256" key="5">
    <source>
        <dbReference type="ARBA" id="ARBA00023212"/>
    </source>
</evidence>
<evidence type="ECO:0000313" key="8">
    <source>
        <dbReference type="Proteomes" id="UP000824469"/>
    </source>
</evidence>
<dbReference type="EMBL" id="JAHRHJ020000009">
    <property type="protein sequence ID" value="KAH9300235.1"/>
    <property type="molecule type" value="Genomic_DNA"/>
</dbReference>
<dbReference type="OMA" id="WARTHSF"/>
<protein>
    <recommendedName>
        <fullName evidence="6">Profilin</fullName>
    </recommendedName>
</protein>
<dbReference type="PRINTS" id="PR00392">
    <property type="entry name" value="PROFILIN"/>
</dbReference>
<dbReference type="CDD" id="cd00148">
    <property type="entry name" value="PROF"/>
    <property type="match status" value="1"/>
</dbReference>
<dbReference type="GO" id="GO:0003785">
    <property type="term" value="F:actin monomer binding"/>
    <property type="evidence" value="ECO:0007669"/>
    <property type="project" value="TreeGrafter"/>
</dbReference>
<name>A0AA38FFJ1_TAXCH</name>
<evidence type="ECO:0000256" key="1">
    <source>
        <dbReference type="ARBA" id="ARBA00004245"/>
    </source>
</evidence>
<dbReference type="FunFam" id="3.30.450.30:FF:000001">
    <property type="entry name" value="Profilin"/>
    <property type="match status" value="1"/>
</dbReference>
<comment type="similarity">
    <text evidence="2 6">Belongs to the profilin family.</text>
</comment>
<dbReference type="GO" id="GO:0005938">
    <property type="term" value="C:cell cortex"/>
    <property type="evidence" value="ECO:0007669"/>
    <property type="project" value="TreeGrafter"/>
</dbReference>
<dbReference type="InterPro" id="IPR048278">
    <property type="entry name" value="PFN"/>
</dbReference>
<keyword evidence="8" id="KW-1185">Reference proteome</keyword>
<evidence type="ECO:0000313" key="7">
    <source>
        <dbReference type="EMBL" id="KAH9300235.1"/>
    </source>
</evidence>
<evidence type="ECO:0000256" key="2">
    <source>
        <dbReference type="ARBA" id="ARBA00010058"/>
    </source>
</evidence>
<comment type="subcellular location">
    <subcellularLocation>
        <location evidence="1">Cytoplasm</location>
        <location evidence="1">Cytoskeleton</location>
    </subcellularLocation>
</comment>
<evidence type="ECO:0000256" key="6">
    <source>
        <dbReference type="RuleBase" id="RU003909"/>
    </source>
</evidence>
<keyword evidence="3" id="KW-0963">Cytoplasm</keyword>
<keyword evidence="4 6" id="KW-0009">Actin-binding</keyword>
<dbReference type="SUPFAM" id="SSF55770">
    <property type="entry name" value="Profilin (actin-binding protein)"/>
    <property type="match status" value="1"/>
</dbReference>
<dbReference type="PANTHER" id="PTHR11604:SF0">
    <property type="entry name" value="PROFILIN"/>
    <property type="match status" value="1"/>
</dbReference>
<evidence type="ECO:0000256" key="4">
    <source>
        <dbReference type="ARBA" id="ARBA00023203"/>
    </source>
</evidence>
<dbReference type="GO" id="GO:0005856">
    <property type="term" value="C:cytoskeleton"/>
    <property type="evidence" value="ECO:0007669"/>
    <property type="project" value="UniProtKB-SubCell"/>
</dbReference>
<dbReference type="Pfam" id="PF00235">
    <property type="entry name" value="Profilin"/>
    <property type="match status" value="1"/>
</dbReference>